<organism evidence="7 8">
    <name type="scientific">Deferribacter desulfuricans (strain DSM 14783 / JCM 11476 / NBRC 101012 / SSM1)</name>
    <dbReference type="NCBI Taxonomy" id="639282"/>
    <lineage>
        <taxon>Bacteria</taxon>
        <taxon>Pseudomonadati</taxon>
        <taxon>Deferribacterota</taxon>
        <taxon>Deferribacteres</taxon>
        <taxon>Deferribacterales</taxon>
        <taxon>Deferribacteraceae</taxon>
        <taxon>Deferribacter</taxon>
    </lineage>
</organism>
<dbReference type="STRING" id="639282.DEFDS_1485"/>
<dbReference type="NCBIfam" id="TIGR00486">
    <property type="entry name" value="YbgI_SA1388"/>
    <property type="match status" value="1"/>
</dbReference>
<feature type="binding site" evidence="6">
    <location>
        <position position="106"/>
    </location>
    <ligand>
        <name>a divalent metal cation</name>
        <dbReference type="ChEBI" id="CHEBI:60240"/>
        <label>1</label>
    </ligand>
</feature>
<dbReference type="EMBL" id="AP011529">
    <property type="protein sequence ID" value="BAI80945.1"/>
    <property type="molecule type" value="Genomic_DNA"/>
</dbReference>
<dbReference type="OrthoDB" id="9771057at2"/>
<dbReference type="InterPro" id="IPR017221">
    <property type="entry name" value="DUF34/NIF3_bac"/>
</dbReference>
<feature type="binding site" evidence="6">
    <location>
        <position position="336"/>
    </location>
    <ligand>
        <name>a divalent metal cation</name>
        <dbReference type="ChEBI" id="CHEBI:60240"/>
        <label>1</label>
    </ligand>
</feature>
<comment type="subunit">
    <text evidence="2">Homohexamer.</text>
</comment>
<name>D3PEC2_DEFDS</name>
<dbReference type="Gene3D" id="3.40.1390.30">
    <property type="entry name" value="NIF3 (NGG1p interacting factor 3)-like"/>
    <property type="match status" value="1"/>
</dbReference>
<dbReference type="GO" id="GO:0046872">
    <property type="term" value="F:metal ion binding"/>
    <property type="evidence" value="ECO:0007669"/>
    <property type="project" value="UniProtKB-UniRule"/>
</dbReference>
<dbReference type="SUPFAM" id="SSF102705">
    <property type="entry name" value="NIF3 (NGG1p interacting factor 3)-like"/>
    <property type="match status" value="1"/>
</dbReference>
<evidence type="ECO:0000313" key="8">
    <source>
        <dbReference type="Proteomes" id="UP000001520"/>
    </source>
</evidence>
<dbReference type="AlphaFoldDB" id="D3PEC2"/>
<evidence type="ECO:0000256" key="4">
    <source>
        <dbReference type="ARBA" id="ARBA00022723"/>
    </source>
</evidence>
<evidence type="ECO:0000256" key="1">
    <source>
        <dbReference type="ARBA" id="ARBA00006964"/>
    </source>
</evidence>
<dbReference type="PIRSF" id="PIRSF037489">
    <property type="entry name" value="UCP037489_NIF3_YqfO"/>
    <property type="match status" value="1"/>
</dbReference>
<proteinExistence type="inferred from homology"/>
<protein>
    <recommendedName>
        <fullName evidence="3 5">GTP cyclohydrolase 1 type 2 homolog</fullName>
    </recommendedName>
</protein>
<evidence type="ECO:0000256" key="5">
    <source>
        <dbReference type="PIRNR" id="PIRNR037489"/>
    </source>
</evidence>
<dbReference type="HOGENOM" id="CLU_037423_1_0_0"/>
<comment type="similarity">
    <text evidence="1 5">Belongs to the GTP cyclohydrolase I type 2/NIF3 family.</text>
</comment>
<keyword evidence="4 5" id="KW-0479">Metal-binding</keyword>
<evidence type="ECO:0000313" key="7">
    <source>
        <dbReference type="EMBL" id="BAI80945.1"/>
    </source>
</evidence>
<dbReference type="GO" id="GO:0005737">
    <property type="term" value="C:cytoplasm"/>
    <property type="evidence" value="ECO:0007669"/>
    <property type="project" value="TreeGrafter"/>
</dbReference>
<keyword evidence="8" id="KW-1185">Reference proteome</keyword>
<dbReference type="InterPro" id="IPR002678">
    <property type="entry name" value="DUF34/NIF3"/>
</dbReference>
<gene>
    <name evidence="7" type="ordered locus">DEFDS_1485</name>
</gene>
<dbReference type="KEGG" id="ddf:DEFDS_1485"/>
<evidence type="ECO:0000256" key="2">
    <source>
        <dbReference type="ARBA" id="ARBA00011643"/>
    </source>
</evidence>
<evidence type="ECO:0000256" key="3">
    <source>
        <dbReference type="ARBA" id="ARBA00022112"/>
    </source>
</evidence>
<dbReference type="Proteomes" id="UP000001520">
    <property type="component" value="Chromosome"/>
</dbReference>
<dbReference type="eggNOG" id="COG3323">
    <property type="taxonomic scope" value="Bacteria"/>
</dbReference>
<dbReference type="PANTHER" id="PTHR13799">
    <property type="entry name" value="NGG1 INTERACTING FACTOR 3"/>
    <property type="match status" value="1"/>
</dbReference>
<reference evidence="7 8" key="1">
    <citation type="journal article" date="2010" name="DNA Res.">
        <title>Bacterial lifestyle in a deep-sea hydrothermal vent chimney revealed by the genome sequence of the thermophilic bacterium Deferribacter desulfuricans SSM1.</title>
        <authorList>
            <person name="Takaki Y."/>
            <person name="Shimamura S."/>
            <person name="Nakagawa S."/>
            <person name="Fukuhara Y."/>
            <person name="Horikawa H."/>
            <person name="Ankai A."/>
            <person name="Harada T."/>
            <person name="Hosoyama A."/>
            <person name="Oguchi A."/>
            <person name="Fukui S."/>
            <person name="Fujita N."/>
            <person name="Takami H."/>
            <person name="Takai K."/>
        </authorList>
    </citation>
    <scope>NUCLEOTIDE SEQUENCE [LARGE SCALE GENOMIC DNA]</scope>
    <source>
        <strain evidence="8">DSM 14783 / JCM 11476 / NBRC 101012 / SSM1</strain>
    </source>
</reference>
<accession>D3PEC2</accession>
<dbReference type="eggNOG" id="COG0327">
    <property type="taxonomic scope" value="Bacteria"/>
</dbReference>
<feature type="binding site" evidence="6">
    <location>
        <position position="332"/>
    </location>
    <ligand>
        <name>a divalent metal cation</name>
        <dbReference type="ChEBI" id="CHEBI:60240"/>
        <label>1</label>
    </ligand>
</feature>
<dbReference type="FunFam" id="3.40.1390.30:FF:000001">
    <property type="entry name" value="GTP cyclohydrolase 1 type 2"/>
    <property type="match status" value="1"/>
</dbReference>
<dbReference type="Gene3D" id="3.30.70.120">
    <property type="match status" value="1"/>
</dbReference>
<feature type="binding site" evidence="6">
    <location>
        <position position="67"/>
    </location>
    <ligand>
        <name>a divalent metal cation</name>
        <dbReference type="ChEBI" id="CHEBI:60240"/>
        <label>1</label>
    </ligand>
</feature>
<dbReference type="RefSeq" id="WP_013008191.1">
    <property type="nucleotide sequence ID" value="NC_013939.1"/>
</dbReference>
<dbReference type="PANTHER" id="PTHR13799:SF14">
    <property type="entry name" value="GTP CYCLOHYDROLASE 1 TYPE 2 HOMOLOG"/>
    <property type="match status" value="1"/>
</dbReference>
<sequence length="372" mass="42692">MEIKTKDIIRFIENDFTSLNRQYEWDSNGIQIFAHDKKISKIVFTLEPTKDAIEFAIKEGCELMITHHPLFFRPLKYLDFSTPIGEKIIKCVKHGINLLSYHTVLDRADYSLNDYLAELIGARVISGFTDFGREEYYKLVVYVPRGYENKIIDAIDNAGGSKIGNYSKCTFYTDGVGTFLPEEGTHPFIGKIGRLEEANEYRLESIVKKKYLNSVINAVLSVHPYEEVAYDVYKLEIGDQFSLGRVCTFDKKVVFYDFLSILADKLGIKNIKHNNPGDDFAFEKFAVVTGSGASLWKDCKIQNIKVLLTSDMKYHDAVDAYENGVYIIDIGHYESESIFMNYLSSLIAKKFNVKTIVYKNKVKINHWRQNNA</sequence>
<dbReference type="InterPro" id="IPR015867">
    <property type="entry name" value="N-reg_PII/ATP_PRibTrfase_C"/>
</dbReference>
<dbReference type="InterPro" id="IPR036069">
    <property type="entry name" value="DUF34/NIF3_sf"/>
</dbReference>
<feature type="binding site" evidence="6">
    <location>
        <position position="68"/>
    </location>
    <ligand>
        <name>a divalent metal cation</name>
        <dbReference type="ChEBI" id="CHEBI:60240"/>
        <label>1</label>
    </ligand>
</feature>
<evidence type="ECO:0000256" key="6">
    <source>
        <dbReference type="PIRSR" id="PIRSR602678-1"/>
    </source>
</evidence>
<dbReference type="Pfam" id="PF01784">
    <property type="entry name" value="DUF34_NIF3"/>
    <property type="match status" value="1"/>
</dbReference>